<reference evidence="1 2" key="2">
    <citation type="journal article" date="2016" name="Genome Announc.">
        <title>Draft Genome Sequence of a Biocontrol Rhizobacterium, Chryseobacterium kwangjuense Strain KJ1R5, Isolated from Pepper (Capsicum annuum).</title>
        <authorList>
            <person name="Jeong J.J."/>
            <person name="Park H."/>
            <person name="Park B.H."/>
            <person name="Mannaa M."/>
            <person name="Sang M.K."/>
            <person name="Choi I.G."/>
            <person name="Kim K.D."/>
        </authorList>
    </citation>
    <scope>NUCLEOTIDE SEQUENCE [LARGE SCALE GENOMIC DNA]</scope>
    <source>
        <strain evidence="1 2">KJ1R5</strain>
    </source>
</reference>
<dbReference type="Gene3D" id="3.40.50.10320">
    <property type="entry name" value="LmbE-like"/>
    <property type="match status" value="1"/>
</dbReference>
<dbReference type="PROSITE" id="PS01161">
    <property type="entry name" value="GLC_GALNAC_ISOMERASE"/>
    <property type="match status" value="1"/>
</dbReference>
<dbReference type="OrthoDB" id="9791139at2"/>
<dbReference type="InterPro" id="IPR052960">
    <property type="entry name" value="GlcN6P_deaminase-like"/>
</dbReference>
<sequence length="774" mass="88825">MEKNKTFTPVEQSFLNDVPRNNKVNVPYIVVDNFPNLGMLTALRFLEWVHENPTGVISLPTGKTPEYFIFWTKHILENWENESISELRKKHGLLFEDKPSLADLHFVQIDEFYPIQSSQANSFYHYVNKYYIEGFGLKRENALLISSNEIPLAENKSFEEVFPDHKVNLELRYREALNPTEKLQKESIFLIDNWCSEYEQKIRNLGGIGFFLGGIGPDGHIAFNIKGSDPYSTTRLTSTNFETQAVAAGDLGGIEISKERLVITIGLETITYNKNAVAIIFAAGEAKAPMIKNALELPPSNLYPASVLANLPNGRFYITLGAAGMLSDYIDDYYRSGKWSQEKTDKAVMSLTRKLNKYAEHLTLDDLKEDQYTRLIPDFGEHTVQSVIDSINGKIKKGTERLSSEVFYHTGPHHDDISLGLLPYIHYQSRNETNVSHYSVLTSGFTAVTNTFLIKILHETLSFIQKGEIEMLQYPDFFEEGYKNKKDKDVYHYLINIASGNAYERSRAVSHRIVRNIVELWSLKNRNDLETRITEIINAVNSSYDGQNPEPKIQTLKGMIREYEEELVWAHFGVRTKNVHHLRLGFYTGAIFTEKPNRERDVIPILEQLRQINPTVISLAFDPEGSGPDTHYKVLQAIAEAVREWGKEKDLSTIKIWGYRNVWYQFNAADVTHIFPVSLNAMSTMDESFTNSYMSQVDASFPSYRYDGKFSHLSIQTWVEQLKDVQLVLGKPYFYDHESPRLRATHGLLFFKEMDVEEFLKSARELEKSTEGAF</sequence>
<dbReference type="Gene3D" id="3.40.50.1360">
    <property type="match status" value="1"/>
</dbReference>
<reference evidence="2" key="1">
    <citation type="submission" date="2015-12" db="EMBL/GenBank/DDBJ databases">
        <title>Genome sequence of a biocontrol rhizobacterium Chryseobacterium kwangjuense strain KJ1R5 isolated from pepper (Capsicum annuum L.).</title>
        <authorList>
            <person name="Jeong J.-J."/>
            <person name="Park H."/>
            <person name="Mannaa M."/>
            <person name="Sang M.K."/>
            <person name="Choi I.-G."/>
            <person name="Kim K.D."/>
        </authorList>
    </citation>
    <scope>NUCLEOTIDE SEQUENCE [LARGE SCALE GENOMIC DNA]</scope>
    <source>
        <strain evidence="2">KJ1R5</strain>
    </source>
</reference>
<dbReference type="InterPro" id="IPR018321">
    <property type="entry name" value="Glucosamine6P_isomerase_CS"/>
</dbReference>
<dbReference type="PANTHER" id="PTHR42892:SF1">
    <property type="entry name" value="GLUCOSAMINE-6-PHOSPHATE ISOMERASE"/>
    <property type="match status" value="1"/>
</dbReference>
<dbReference type="RefSeq" id="WP_062651372.1">
    <property type="nucleotide sequence ID" value="NZ_LPUR01000011.1"/>
</dbReference>
<protein>
    <submittedName>
        <fullName evidence="1">Glucosamine-6-phosphate isomerase</fullName>
    </submittedName>
</protein>
<dbReference type="SUPFAM" id="SSF100950">
    <property type="entry name" value="NagB/RpiA/CoA transferase-like"/>
    <property type="match status" value="1"/>
</dbReference>
<dbReference type="GO" id="GO:0006044">
    <property type="term" value="P:N-acetylglucosamine metabolic process"/>
    <property type="evidence" value="ECO:0007669"/>
    <property type="project" value="InterPro"/>
</dbReference>
<comment type="caution">
    <text evidence="1">The sequence shown here is derived from an EMBL/GenBank/DDBJ whole genome shotgun (WGS) entry which is preliminary data.</text>
</comment>
<evidence type="ECO:0000313" key="1">
    <source>
        <dbReference type="EMBL" id="KXH83115.1"/>
    </source>
</evidence>
<dbReference type="GO" id="GO:0004342">
    <property type="term" value="F:glucosamine-6-phosphate deaminase activity"/>
    <property type="evidence" value="ECO:0007669"/>
    <property type="project" value="InterPro"/>
</dbReference>
<evidence type="ECO:0000313" key="2">
    <source>
        <dbReference type="Proteomes" id="UP000070513"/>
    </source>
</evidence>
<name>A0A135WDW5_9FLAO</name>
<accession>A0A135WDW5</accession>
<keyword evidence="1" id="KW-0413">Isomerase</keyword>
<dbReference type="InterPro" id="IPR037171">
    <property type="entry name" value="NagB/RpiA_transferase-like"/>
</dbReference>
<dbReference type="InterPro" id="IPR024078">
    <property type="entry name" value="LmbE-like_dom_sf"/>
</dbReference>
<proteinExistence type="predicted"/>
<dbReference type="SUPFAM" id="SSF102588">
    <property type="entry name" value="LmbE-like"/>
    <property type="match status" value="1"/>
</dbReference>
<gene>
    <name evidence="1" type="ORF">AU378_11860</name>
</gene>
<dbReference type="EMBL" id="LPUR01000011">
    <property type="protein sequence ID" value="KXH83115.1"/>
    <property type="molecule type" value="Genomic_DNA"/>
</dbReference>
<dbReference type="GO" id="GO:0016853">
    <property type="term" value="F:isomerase activity"/>
    <property type="evidence" value="ECO:0007669"/>
    <property type="project" value="UniProtKB-KW"/>
</dbReference>
<dbReference type="AlphaFoldDB" id="A0A135WDW5"/>
<dbReference type="Proteomes" id="UP000070513">
    <property type="component" value="Unassembled WGS sequence"/>
</dbReference>
<organism evidence="1 2">
    <name type="scientific">Chryseobacterium kwangjuense</name>
    <dbReference type="NCBI Taxonomy" id="267125"/>
    <lineage>
        <taxon>Bacteria</taxon>
        <taxon>Pseudomonadati</taxon>
        <taxon>Bacteroidota</taxon>
        <taxon>Flavobacteriia</taxon>
        <taxon>Flavobacteriales</taxon>
        <taxon>Weeksellaceae</taxon>
        <taxon>Chryseobacterium group</taxon>
        <taxon>Chryseobacterium</taxon>
    </lineage>
</organism>
<dbReference type="PANTHER" id="PTHR42892">
    <property type="entry name" value="GLUCOSAMINE-6-PHOSPHATE DEAMINASE-LIKE PROTEIN BT_0258-RELATED"/>
    <property type="match status" value="1"/>
</dbReference>